<dbReference type="InterPro" id="IPR036898">
    <property type="entry name" value="RNA_pol_Rpb7-like_N_sf"/>
</dbReference>
<protein>
    <submittedName>
        <fullName evidence="3">Putative RNA polymerase Rpb7</fullName>
    </submittedName>
</protein>
<dbReference type="Gene3D" id="3.30.1490.120">
    <property type="entry name" value="RNA polymerase Rpb7-like, N-terminal domain"/>
    <property type="match status" value="1"/>
</dbReference>
<name>A0A2P6QQC1_ROSCH</name>
<keyword evidence="4" id="KW-1185">Reference proteome</keyword>
<evidence type="ECO:0000256" key="1">
    <source>
        <dbReference type="ARBA" id="ARBA00022478"/>
    </source>
</evidence>
<dbReference type="Gramene" id="PRQ36371">
    <property type="protein sequence ID" value="PRQ36371"/>
    <property type="gene ID" value="RchiOBHm_Chr4g0390761"/>
</dbReference>
<keyword evidence="2" id="KW-0804">Transcription</keyword>
<accession>A0A2P6QQC1</accession>
<dbReference type="EMBL" id="PDCK01000042">
    <property type="protein sequence ID" value="PRQ36371.1"/>
    <property type="molecule type" value="Genomic_DNA"/>
</dbReference>
<reference evidence="3 4" key="1">
    <citation type="journal article" date="2018" name="Nat. Genet.">
        <title>The Rosa genome provides new insights in the design of modern roses.</title>
        <authorList>
            <person name="Bendahmane M."/>
        </authorList>
    </citation>
    <scope>NUCLEOTIDE SEQUENCE [LARGE SCALE GENOMIC DNA]</scope>
    <source>
        <strain evidence="4">cv. Old Blush</strain>
    </source>
</reference>
<keyword evidence="1" id="KW-0240">DNA-directed RNA polymerase</keyword>
<gene>
    <name evidence="3" type="ORF">RchiOBHm_Chr4g0390761</name>
</gene>
<dbReference type="STRING" id="74649.A0A2P6QQC1"/>
<evidence type="ECO:0000313" key="4">
    <source>
        <dbReference type="Proteomes" id="UP000238479"/>
    </source>
</evidence>
<evidence type="ECO:0000256" key="2">
    <source>
        <dbReference type="ARBA" id="ARBA00023163"/>
    </source>
</evidence>
<evidence type="ECO:0000313" key="3">
    <source>
        <dbReference type="EMBL" id="PRQ36371.1"/>
    </source>
</evidence>
<sequence length="183" mass="20699">MYLIQELNWNVVIPAEGLGTKGLVLQKEIIVRLLDDFAKKKGNQRTRLPSCSHKSREYRRGKSQVHTGDVLFKVAFSAMTFKVFGWRDLRGCCAQGTEAGSYLEMWPNQQCLSLFFENARLQLCARGESCVLNDKNHKMSKIEKGVTVRFIAIGSKWLEVEREFQALVGLLVDYHGPVSGSSI</sequence>
<organism evidence="3 4">
    <name type="scientific">Rosa chinensis</name>
    <name type="common">China rose</name>
    <dbReference type="NCBI Taxonomy" id="74649"/>
    <lineage>
        <taxon>Eukaryota</taxon>
        <taxon>Viridiplantae</taxon>
        <taxon>Streptophyta</taxon>
        <taxon>Embryophyta</taxon>
        <taxon>Tracheophyta</taxon>
        <taxon>Spermatophyta</taxon>
        <taxon>Magnoliopsida</taxon>
        <taxon>eudicotyledons</taxon>
        <taxon>Gunneridae</taxon>
        <taxon>Pentapetalae</taxon>
        <taxon>rosids</taxon>
        <taxon>fabids</taxon>
        <taxon>Rosales</taxon>
        <taxon>Rosaceae</taxon>
        <taxon>Rosoideae</taxon>
        <taxon>Rosoideae incertae sedis</taxon>
        <taxon>Rosa</taxon>
    </lineage>
</organism>
<comment type="caution">
    <text evidence="3">The sequence shown here is derived from an EMBL/GenBank/DDBJ whole genome shotgun (WGS) entry which is preliminary data.</text>
</comment>
<dbReference type="GO" id="GO:0000428">
    <property type="term" value="C:DNA-directed RNA polymerase complex"/>
    <property type="evidence" value="ECO:0007669"/>
    <property type="project" value="UniProtKB-KW"/>
</dbReference>
<proteinExistence type="predicted"/>
<dbReference type="AlphaFoldDB" id="A0A2P6QQC1"/>
<dbReference type="Proteomes" id="UP000238479">
    <property type="component" value="Chromosome 4"/>
</dbReference>